<accession>A0ABV1LVG4</accession>
<sequence length="108" mass="11522">MKRVMWKPVRLAGACSSILLTLAACAPVSHSERSATPPPQQVTVGCTLDTSRGDEPCIEMARRACAGDARLRTVNSRMTIPVTQGVDQHSAPLYQYSVTYTCNGASPG</sequence>
<gene>
    <name evidence="2" type="ORF">N0A02_25435</name>
</gene>
<evidence type="ECO:0008006" key="4">
    <source>
        <dbReference type="Google" id="ProtNLM"/>
    </source>
</evidence>
<evidence type="ECO:0000313" key="3">
    <source>
        <dbReference type="Proteomes" id="UP001469089"/>
    </source>
</evidence>
<dbReference type="RefSeq" id="WP_349544568.1">
    <property type="nucleotide sequence ID" value="NZ_JAOALG010000002.1"/>
</dbReference>
<feature type="signal peptide" evidence="1">
    <location>
        <begin position="1"/>
        <end position="26"/>
    </location>
</feature>
<protein>
    <recommendedName>
        <fullName evidence="4">Lipoprotein</fullName>
    </recommendedName>
</protein>
<dbReference type="EMBL" id="JAOALG010000002">
    <property type="protein sequence ID" value="MEQ5842801.1"/>
    <property type="molecule type" value="Genomic_DNA"/>
</dbReference>
<comment type="caution">
    <text evidence="2">The sequence shown here is derived from an EMBL/GenBank/DDBJ whole genome shotgun (WGS) entry which is preliminary data.</text>
</comment>
<feature type="chain" id="PRO_5045807303" description="Lipoprotein" evidence="1">
    <location>
        <begin position="27"/>
        <end position="108"/>
    </location>
</feature>
<evidence type="ECO:0000256" key="1">
    <source>
        <dbReference type="SAM" id="SignalP"/>
    </source>
</evidence>
<dbReference type="PROSITE" id="PS51257">
    <property type="entry name" value="PROKAR_LIPOPROTEIN"/>
    <property type="match status" value="1"/>
</dbReference>
<keyword evidence="3" id="KW-1185">Reference proteome</keyword>
<name>A0ABV1LVG4_9BURK</name>
<evidence type="ECO:0000313" key="2">
    <source>
        <dbReference type="EMBL" id="MEQ5842801.1"/>
    </source>
</evidence>
<keyword evidence="1" id="KW-0732">Signal</keyword>
<dbReference type="Proteomes" id="UP001469089">
    <property type="component" value="Unassembled WGS sequence"/>
</dbReference>
<organism evidence="2 3">
    <name type="scientific">Paraburkholderia acidicola</name>
    <dbReference type="NCBI Taxonomy" id="1912599"/>
    <lineage>
        <taxon>Bacteria</taxon>
        <taxon>Pseudomonadati</taxon>
        <taxon>Pseudomonadota</taxon>
        <taxon>Betaproteobacteria</taxon>
        <taxon>Burkholderiales</taxon>
        <taxon>Burkholderiaceae</taxon>
        <taxon>Paraburkholderia</taxon>
    </lineage>
</organism>
<proteinExistence type="predicted"/>
<reference evidence="2 3" key="1">
    <citation type="journal article" date="2024" name="Chem. Sci.">
        <title>Discovery of a lagriamide polyketide by integrated genome mining, isotopic labeling, and untargeted metabolomics.</title>
        <authorList>
            <person name="Fergusson C.H."/>
            <person name="Saulog J."/>
            <person name="Paulo B.S."/>
            <person name="Wilson D.M."/>
            <person name="Liu D.Y."/>
            <person name="Morehouse N.J."/>
            <person name="Waterworth S."/>
            <person name="Barkei J."/>
            <person name="Gray C.A."/>
            <person name="Kwan J.C."/>
            <person name="Eustaquio A.S."/>
            <person name="Linington R.G."/>
        </authorList>
    </citation>
    <scope>NUCLEOTIDE SEQUENCE [LARGE SCALE GENOMIC DNA]</scope>
    <source>
        <strain evidence="2 3">RL17-338-BIF-B</strain>
    </source>
</reference>